<dbReference type="Pfam" id="PF00364">
    <property type="entry name" value="Biotin_lipoyl"/>
    <property type="match status" value="1"/>
</dbReference>
<dbReference type="SUPFAM" id="SSF51230">
    <property type="entry name" value="Single hybrid motif"/>
    <property type="match status" value="1"/>
</dbReference>
<dbReference type="SMART" id="SM00240">
    <property type="entry name" value="FHA"/>
    <property type="match status" value="1"/>
</dbReference>
<dbReference type="InterPro" id="IPR008984">
    <property type="entry name" value="SMAD_FHA_dom_sf"/>
</dbReference>
<dbReference type="CDD" id="cd06849">
    <property type="entry name" value="lipoyl_domain"/>
    <property type="match status" value="1"/>
</dbReference>
<dbReference type="InterPro" id="IPR000253">
    <property type="entry name" value="FHA_dom"/>
</dbReference>
<dbReference type="PROSITE" id="PS50968">
    <property type="entry name" value="BIOTINYL_LIPOYL"/>
    <property type="match status" value="1"/>
</dbReference>
<dbReference type="SUPFAM" id="SSF49879">
    <property type="entry name" value="SMAD/FHA domain"/>
    <property type="match status" value="1"/>
</dbReference>
<evidence type="ECO:0000256" key="3">
    <source>
        <dbReference type="SAM" id="MobiDB-lite"/>
    </source>
</evidence>
<feature type="domain" description="Lipoyl-binding" evidence="5">
    <location>
        <begin position="715"/>
        <end position="791"/>
    </location>
</feature>
<dbReference type="InterPro" id="IPR045257">
    <property type="entry name" value="E2/Pdx1"/>
</dbReference>
<dbReference type="Proteomes" id="UP001160483">
    <property type="component" value="Unassembled WGS sequence"/>
</dbReference>
<evidence type="ECO:0000313" key="6">
    <source>
        <dbReference type="EMBL" id="CAH0475834.1"/>
    </source>
</evidence>
<evidence type="ECO:0000256" key="1">
    <source>
        <dbReference type="ARBA" id="ARBA00022823"/>
    </source>
</evidence>
<accession>A0AAU9KPT0</accession>
<keyword evidence="2" id="KW-0175">Coiled coil</keyword>
<dbReference type="PROSITE" id="PS50006">
    <property type="entry name" value="FHA_DOMAIN"/>
    <property type="match status" value="1"/>
</dbReference>
<name>A0AAU9KPT0_9STRA</name>
<dbReference type="PANTHER" id="PTHR23151:SF90">
    <property type="entry name" value="DIHYDROLIPOYLLYSINE-RESIDUE ACETYLTRANSFERASE COMPONENT OF PYRUVATE DEHYDROGENASE COMPLEX, MITOCHONDRIAL-RELATED"/>
    <property type="match status" value="1"/>
</dbReference>
<dbReference type="GO" id="GO:0006086">
    <property type="term" value="P:pyruvate decarboxylation to acetyl-CoA"/>
    <property type="evidence" value="ECO:0007669"/>
    <property type="project" value="InterPro"/>
</dbReference>
<comment type="caution">
    <text evidence="6">The sequence shown here is derived from an EMBL/GenBank/DDBJ whole genome shotgun (WGS) entry which is preliminary data.</text>
</comment>
<feature type="region of interest" description="Disordered" evidence="3">
    <location>
        <begin position="584"/>
        <end position="617"/>
    </location>
</feature>
<organism evidence="6 7">
    <name type="scientific">Peronospora belbahrii</name>
    <dbReference type="NCBI Taxonomy" id="622444"/>
    <lineage>
        <taxon>Eukaryota</taxon>
        <taxon>Sar</taxon>
        <taxon>Stramenopiles</taxon>
        <taxon>Oomycota</taxon>
        <taxon>Peronosporomycetes</taxon>
        <taxon>Peronosporales</taxon>
        <taxon>Peronosporaceae</taxon>
        <taxon>Peronospora</taxon>
    </lineage>
</organism>
<dbReference type="Gene3D" id="2.60.200.20">
    <property type="match status" value="1"/>
</dbReference>
<dbReference type="PANTHER" id="PTHR23151">
    <property type="entry name" value="DIHYDROLIPOAMIDE ACETYL/SUCCINYL-TRANSFERASE-RELATED"/>
    <property type="match status" value="1"/>
</dbReference>
<feature type="region of interest" description="Disordered" evidence="3">
    <location>
        <begin position="163"/>
        <end position="185"/>
    </location>
</feature>
<evidence type="ECO:0000256" key="2">
    <source>
        <dbReference type="SAM" id="Coils"/>
    </source>
</evidence>
<dbReference type="InterPro" id="IPR000089">
    <property type="entry name" value="Biotin_lipoyl"/>
</dbReference>
<evidence type="ECO:0000259" key="5">
    <source>
        <dbReference type="PROSITE" id="PS50968"/>
    </source>
</evidence>
<feature type="domain" description="FHA" evidence="4">
    <location>
        <begin position="38"/>
        <end position="93"/>
    </location>
</feature>
<dbReference type="EMBL" id="CAKKTJ010000131">
    <property type="protein sequence ID" value="CAH0475834.1"/>
    <property type="molecule type" value="Genomic_DNA"/>
</dbReference>
<dbReference type="Pfam" id="PF00498">
    <property type="entry name" value="FHA"/>
    <property type="match status" value="1"/>
</dbReference>
<dbReference type="InterPro" id="IPR011053">
    <property type="entry name" value="Single_hybrid_motif"/>
</dbReference>
<proteinExistence type="predicted"/>
<dbReference type="FunFam" id="2.40.50.100:FF:000010">
    <property type="entry name" value="Acetyltransferase component of pyruvate dehydrogenase complex"/>
    <property type="match status" value="1"/>
</dbReference>
<gene>
    <name evidence="6" type="ORF">PBS003_LOCUS2643</name>
</gene>
<dbReference type="AlphaFoldDB" id="A0AAU9KPT0"/>
<dbReference type="Gene3D" id="2.40.50.100">
    <property type="match status" value="1"/>
</dbReference>
<protein>
    <recommendedName>
        <fullName evidence="8">FHA domain-containing protein</fullName>
    </recommendedName>
</protein>
<dbReference type="GO" id="GO:0045254">
    <property type="term" value="C:pyruvate dehydrogenase complex"/>
    <property type="evidence" value="ECO:0007669"/>
    <property type="project" value="InterPro"/>
</dbReference>
<sequence length="925" mass="100283">MTQEELRSGIAKPWGRFLLVSKKITDDHDHIYFINQVTTIGRNKRRCDLVINKLFISSVHCVVRLDGTDETGKPIVKLDDNSRNGIWVNANRVGKGVSMQLNSGCTVHFTKPGTTPAGVTPMAYKFEFLDVDDSLPVFLEQGEVNEVIEDIDMTAVADKSFEATQLTAPADPSSPSEKKRKRMDADSVAVSVATQELESELEATKRQLMIAGSQLKAAEAQLEQKKGLKETVQTQVNNIAKENVDLIVKMEAITAENLQLKAELAAKDKAMEVKVKEATTKGLEVVSEENDKLKEKAIMKEKAMELKIKQSFAKLFEADCEAKSQEMAAKLQEATKKYQHKVEAENYEQRREMSEQIAVLTNENEKLQTIVDKKNEELAECGDGIARLRDKITALEETNTLLTAKGKSIAELEEKIADLEEKLTVSKDESAEIVGLLAAAEEKIVAAENKAAKAEIAAAASARANANNTADASERHELQKSISSLRRELETYHTQLTSRRDEYQAATIMSMATAPLVSSATKSIAQGEDSEALRARLATALNLFSQVQALGLQGASLATMTNNSSELGDLHLLSAASAESKRNSTRVLKASSSLPTEDDQHIAQDDANGSSKEKTAKQFAERAGMDNVGKVDGVECMVENIHETAESKLSSPYLKQVTLLSGAIEANAASAIAAMASAEDNEKRSPNTGVCVTALRAQRRISACVMRSFASYPPHEVVGLPSLSPTMETGNMSKWNKKEGDAISSGDIVCEIETDKAVVDYEATDDMFLAKILIPEGTENVPVGQPMMVVCEDEESIAAFKNFIVEDVPATPAPPVLSEEQVPPKKEDVSVSTKAQHSMIPQDSMVNLQNTEKNVTTPAIPAAPVTKAATKAAPPTPAANAMFGEKWGLGIKNSAIATSVIKKQQAYIALYGITGMTPPKLLSKK</sequence>
<keyword evidence="1" id="KW-0450">Lipoyl</keyword>
<feature type="coiled-coil region" evidence="2">
    <location>
        <begin position="350"/>
        <end position="495"/>
    </location>
</feature>
<evidence type="ECO:0000259" key="4">
    <source>
        <dbReference type="PROSITE" id="PS50006"/>
    </source>
</evidence>
<feature type="coiled-coil region" evidence="2">
    <location>
        <begin position="201"/>
        <end position="235"/>
    </location>
</feature>
<evidence type="ECO:0000313" key="7">
    <source>
        <dbReference type="Proteomes" id="UP001160483"/>
    </source>
</evidence>
<feature type="coiled-coil region" evidence="2">
    <location>
        <begin position="276"/>
        <end position="303"/>
    </location>
</feature>
<dbReference type="GO" id="GO:0004742">
    <property type="term" value="F:dihydrolipoyllysine-residue acetyltransferase activity"/>
    <property type="evidence" value="ECO:0007669"/>
    <property type="project" value="TreeGrafter"/>
</dbReference>
<evidence type="ECO:0008006" key="8">
    <source>
        <dbReference type="Google" id="ProtNLM"/>
    </source>
</evidence>
<reference evidence="6" key="1">
    <citation type="submission" date="2021-11" db="EMBL/GenBank/DDBJ databases">
        <authorList>
            <person name="Islam A."/>
            <person name="Islam S."/>
            <person name="Flora M.S."/>
            <person name="Rahman M."/>
            <person name="Ziaur R.M."/>
            <person name="Epstein J.H."/>
            <person name="Hassan M."/>
            <person name="Klassen M."/>
            <person name="Woodard K."/>
            <person name="Webb A."/>
            <person name="Webby R.J."/>
            <person name="El Zowalaty M.E."/>
        </authorList>
    </citation>
    <scope>NUCLEOTIDE SEQUENCE</scope>
    <source>
        <strain evidence="6">Pbs3</strain>
    </source>
</reference>